<dbReference type="GO" id="GO:0016423">
    <property type="term" value="F:tRNA (guanine) methyltransferase activity"/>
    <property type="evidence" value="ECO:0007669"/>
    <property type="project" value="TreeGrafter"/>
</dbReference>
<reference evidence="3" key="1">
    <citation type="submission" date="2017-11" db="EMBL/GenBank/DDBJ databases">
        <authorList>
            <person name="Zhu W."/>
        </authorList>
    </citation>
    <scope>NUCLEOTIDE SEQUENCE [LARGE SCALE GENOMIC DNA]</scope>
    <source>
        <strain evidence="3">CAU 1183</strain>
    </source>
</reference>
<dbReference type="SUPFAM" id="SSF53335">
    <property type="entry name" value="S-adenosyl-L-methionine-dependent methyltransferases"/>
    <property type="match status" value="1"/>
</dbReference>
<dbReference type="Proteomes" id="UP000257143">
    <property type="component" value="Unassembled WGS sequence"/>
</dbReference>
<name>A0A3D8Q066_9BACI</name>
<keyword evidence="2" id="KW-0808">Transferase</keyword>
<sequence length="316" mass="35369">MNNENVSNYVYTYSYPEEESSLCALEMRSFFEKESKSKILESFVEVDPTRSPFMKERIRVIYEGETLQDIVSQLETLQLDGATFKVIYVKNGGLTKAKKEGFEKRRTVERTIGLHVNGEADLYHPDRLFGIMNVNERWVFGDYVKGESVWFQHQKKPHGYSTALSTRVARAVANIAIPNPSGISAIDPCCGIGTVLVEAQSMGIDIVGSDRNHLILNGVNENIAYFGLTCEVKLADIRDITKHYDVAIIDLPYNLCSVITPEDQLEMLQSARAFADRVVVVTVEPIDGILINAGFTISDRAVAKKGLFTREVIVCN</sequence>
<dbReference type="Pfam" id="PF01170">
    <property type="entry name" value="UPF0020"/>
    <property type="match status" value="1"/>
</dbReference>
<feature type="domain" description="Ribosomal RNA large subunit methyltransferase K/L-like methyltransferase" evidence="1">
    <location>
        <begin position="156"/>
        <end position="253"/>
    </location>
</feature>
<dbReference type="EMBL" id="PIOC01000010">
    <property type="protein sequence ID" value="RDW20365.1"/>
    <property type="molecule type" value="Genomic_DNA"/>
</dbReference>
<dbReference type="InterPro" id="IPR029063">
    <property type="entry name" value="SAM-dependent_MTases_sf"/>
</dbReference>
<dbReference type="OrthoDB" id="9791556at2"/>
<dbReference type="GO" id="GO:0030488">
    <property type="term" value="P:tRNA methylation"/>
    <property type="evidence" value="ECO:0007669"/>
    <property type="project" value="TreeGrafter"/>
</dbReference>
<evidence type="ECO:0000259" key="1">
    <source>
        <dbReference type="Pfam" id="PF01170"/>
    </source>
</evidence>
<dbReference type="PANTHER" id="PTHR14911">
    <property type="entry name" value="THUMP DOMAIN-CONTAINING"/>
    <property type="match status" value="1"/>
</dbReference>
<evidence type="ECO:0000313" key="3">
    <source>
        <dbReference type="Proteomes" id="UP000257143"/>
    </source>
</evidence>
<accession>A0A3D8Q066</accession>
<comment type="caution">
    <text evidence="2">The sequence shown here is derived from an EMBL/GenBank/DDBJ whole genome shotgun (WGS) entry which is preliminary data.</text>
</comment>
<proteinExistence type="predicted"/>
<dbReference type="AlphaFoldDB" id="A0A3D8Q066"/>
<dbReference type="RefSeq" id="WP_115772450.1">
    <property type="nucleotide sequence ID" value="NZ_PIOC01000010.1"/>
</dbReference>
<gene>
    <name evidence="2" type="ORF">CWR48_05175</name>
</gene>
<dbReference type="Gene3D" id="3.40.50.150">
    <property type="entry name" value="Vaccinia Virus protein VP39"/>
    <property type="match status" value="1"/>
</dbReference>
<dbReference type="PANTHER" id="PTHR14911:SF13">
    <property type="entry name" value="TRNA (GUANINE(6)-N2)-METHYLTRANSFERASE THUMP3"/>
    <property type="match status" value="1"/>
</dbReference>
<dbReference type="InterPro" id="IPR000241">
    <property type="entry name" value="RlmKL-like_Mtase"/>
</dbReference>
<organism evidence="2 3">
    <name type="scientific">Oceanobacillus arenosus</name>
    <dbReference type="NCBI Taxonomy" id="1229153"/>
    <lineage>
        <taxon>Bacteria</taxon>
        <taxon>Bacillati</taxon>
        <taxon>Bacillota</taxon>
        <taxon>Bacilli</taxon>
        <taxon>Bacillales</taxon>
        <taxon>Bacillaceae</taxon>
        <taxon>Oceanobacillus</taxon>
    </lineage>
</organism>
<evidence type="ECO:0000313" key="2">
    <source>
        <dbReference type="EMBL" id="RDW20365.1"/>
    </source>
</evidence>
<keyword evidence="3" id="KW-1185">Reference proteome</keyword>
<protein>
    <submittedName>
        <fullName evidence="2">RNA methyltransferase</fullName>
    </submittedName>
</protein>
<keyword evidence="2" id="KW-0489">Methyltransferase</keyword>